<dbReference type="KEGG" id="dpl:KGM_211586A"/>
<dbReference type="InterPro" id="IPR036291">
    <property type="entry name" value="NAD(P)-bd_dom_sf"/>
</dbReference>
<feature type="non-terminal residue" evidence="3">
    <location>
        <position position="170"/>
    </location>
</feature>
<name>A0A212FNH4_DANPL</name>
<dbReference type="Pfam" id="PF03807">
    <property type="entry name" value="F420_oxidored"/>
    <property type="match status" value="1"/>
</dbReference>
<dbReference type="InterPro" id="IPR028939">
    <property type="entry name" value="P5C_Rdtase_cat_N"/>
</dbReference>
<dbReference type="Proteomes" id="UP000007151">
    <property type="component" value="Unassembled WGS sequence"/>
</dbReference>
<organism evidence="3 4">
    <name type="scientific">Danaus plexippus plexippus</name>
    <dbReference type="NCBI Taxonomy" id="278856"/>
    <lineage>
        <taxon>Eukaryota</taxon>
        <taxon>Metazoa</taxon>
        <taxon>Ecdysozoa</taxon>
        <taxon>Arthropoda</taxon>
        <taxon>Hexapoda</taxon>
        <taxon>Insecta</taxon>
        <taxon>Pterygota</taxon>
        <taxon>Neoptera</taxon>
        <taxon>Endopterygota</taxon>
        <taxon>Lepidoptera</taxon>
        <taxon>Glossata</taxon>
        <taxon>Ditrysia</taxon>
        <taxon>Papilionoidea</taxon>
        <taxon>Nymphalidae</taxon>
        <taxon>Danainae</taxon>
        <taxon>Danaini</taxon>
        <taxon>Danaina</taxon>
        <taxon>Danaus</taxon>
        <taxon>Danaus</taxon>
    </lineage>
</organism>
<evidence type="ECO:0000259" key="2">
    <source>
        <dbReference type="Pfam" id="PF03807"/>
    </source>
</evidence>
<reference evidence="3 4" key="1">
    <citation type="journal article" date="2011" name="Cell">
        <title>The monarch butterfly genome yields insights into long-distance migration.</title>
        <authorList>
            <person name="Zhan S."/>
            <person name="Merlin C."/>
            <person name="Boore J.L."/>
            <person name="Reppert S.M."/>
        </authorList>
    </citation>
    <scope>NUCLEOTIDE SEQUENCE [LARGE SCALE GENOMIC DNA]</scope>
    <source>
        <strain evidence="3">F-2</strain>
    </source>
</reference>
<dbReference type="eggNOG" id="KOG3124">
    <property type="taxonomic scope" value="Eukaryota"/>
</dbReference>
<comment type="similarity">
    <text evidence="1">Belongs to the pyrroline-5-carboxylate reductase family.</text>
</comment>
<dbReference type="InParanoid" id="A0A212FNH4"/>
<sequence length="170" mass="18447">MSTAIVQGICKNEIRDSLNIWVSGPHKENLEHWKQYGANVTTSNGEVICNCDIVFIGVKPAMLDNALCNCYLPTKDPKNILFISMLAGVNIQKLKQVLKQLPFNSNVIRIFPNTPMSVGAGSCLYAIDENVTLEQCAVLEKLLAGCGLCEKVSEPLMDSLGILTGCGPAF</sequence>
<evidence type="ECO:0000313" key="3">
    <source>
        <dbReference type="EMBL" id="OWR55259.1"/>
    </source>
</evidence>
<dbReference type="SUPFAM" id="SSF51735">
    <property type="entry name" value="NAD(P)-binding Rossmann-fold domains"/>
    <property type="match status" value="1"/>
</dbReference>
<evidence type="ECO:0000256" key="1">
    <source>
        <dbReference type="ARBA" id="ARBA00005525"/>
    </source>
</evidence>
<dbReference type="EMBL" id="AGBW02005794">
    <property type="protein sequence ID" value="OWR55259.1"/>
    <property type="molecule type" value="Genomic_DNA"/>
</dbReference>
<protein>
    <submittedName>
        <fullName evidence="3">Pyrroline-5-carboxylate reductase 2 like protein</fullName>
    </submittedName>
</protein>
<gene>
    <name evidence="3" type="ORF">KGM_211586A</name>
</gene>
<accession>A0A212FNH4</accession>
<dbReference type="Gene3D" id="3.40.50.720">
    <property type="entry name" value="NAD(P)-binding Rossmann-like Domain"/>
    <property type="match status" value="1"/>
</dbReference>
<comment type="caution">
    <text evidence="3">The sequence shown here is derived from an EMBL/GenBank/DDBJ whole genome shotgun (WGS) entry which is preliminary data.</text>
</comment>
<dbReference type="STRING" id="278856.A0A212FNH4"/>
<dbReference type="PANTHER" id="PTHR11645">
    <property type="entry name" value="PYRROLINE-5-CARBOXYLATE REDUCTASE"/>
    <property type="match status" value="1"/>
</dbReference>
<dbReference type="GO" id="GO:0004735">
    <property type="term" value="F:pyrroline-5-carboxylate reductase activity"/>
    <property type="evidence" value="ECO:0007669"/>
    <property type="project" value="TreeGrafter"/>
</dbReference>
<dbReference type="AlphaFoldDB" id="A0A212FNH4"/>
<proteinExistence type="inferred from homology"/>
<keyword evidence="4" id="KW-1185">Reference proteome</keyword>
<dbReference type="PANTHER" id="PTHR11645:SF69">
    <property type="entry name" value="PYRROLINE-5-CARBOXYLATE REDUCTASE"/>
    <property type="match status" value="1"/>
</dbReference>
<feature type="domain" description="Pyrroline-5-carboxylate reductase catalytic N-terminal" evidence="2">
    <location>
        <begin position="3"/>
        <end position="88"/>
    </location>
</feature>
<evidence type="ECO:0000313" key="4">
    <source>
        <dbReference type="Proteomes" id="UP000007151"/>
    </source>
</evidence>
<dbReference type="GO" id="GO:0055129">
    <property type="term" value="P:L-proline biosynthetic process"/>
    <property type="evidence" value="ECO:0007669"/>
    <property type="project" value="TreeGrafter"/>
</dbReference>